<protein>
    <submittedName>
        <fullName evidence="1">Uncharacterized protein</fullName>
    </submittedName>
</protein>
<keyword evidence="2" id="KW-1185">Reference proteome</keyword>
<reference evidence="1 2" key="1">
    <citation type="submission" date="2017-11" db="EMBL/GenBank/DDBJ databases">
        <title>Isolation and Characterization of Family Methanocellaceae Species from Potential Methane Hydrate Area Offshore Southwestern Taiwan.</title>
        <authorList>
            <person name="Zhang W.-L."/>
            <person name="Chen W.-C."/>
            <person name="Lai M.-C."/>
            <person name="Chen S.-C."/>
        </authorList>
    </citation>
    <scope>NUCLEOTIDE SEQUENCE [LARGE SCALE GENOMIC DNA]</scope>
    <source>
        <strain evidence="1 2">CWC-04</strain>
    </source>
</reference>
<gene>
    <name evidence="1" type="ORF">CUJ83_06570</name>
</gene>
<proteinExistence type="predicted"/>
<name>A0AAP2REF2_9EURY</name>
<dbReference type="AlphaFoldDB" id="A0AAP2REF2"/>
<comment type="caution">
    <text evidence="1">The sequence shown here is derived from an EMBL/GenBank/DDBJ whole genome shotgun (WGS) entry which is preliminary data.</text>
</comment>
<dbReference type="EMBL" id="PGCK01000004">
    <property type="protein sequence ID" value="MCD1294662.1"/>
    <property type="molecule type" value="Genomic_DNA"/>
</dbReference>
<dbReference type="Proteomes" id="UP001320159">
    <property type="component" value="Unassembled WGS sequence"/>
</dbReference>
<organism evidence="1 2">
    <name type="scientific">Methanooceanicella nereidis</name>
    <dbReference type="NCBI Taxonomy" id="2052831"/>
    <lineage>
        <taxon>Archaea</taxon>
        <taxon>Methanobacteriati</taxon>
        <taxon>Methanobacteriota</taxon>
        <taxon>Stenosarchaea group</taxon>
        <taxon>Methanomicrobia</taxon>
        <taxon>Methanocellales</taxon>
        <taxon>Methanocellaceae</taxon>
        <taxon>Methanooceanicella</taxon>
    </lineage>
</organism>
<evidence type="ECO:0000313" key="1">
    <source>
        <dbReference type="EMBL" id="MCD1294662.1"/>
    </source>
</evidence>
<sequence>MTFTSSLCCLVMIIGEGIAVGIGVGVGAIVGAGASVGAGSTPPNGKISLEHIQPPIDIVAASRMSGIMMPDNFLI</sequence>
<evidence type="ECO:0000313" key="2">
    <source>
        <dbReference type="Proteomes" id="UP001320159"/>
    </source>
</evidence>
<accession>A0AAP2REF2</accession>